<keyword evidence="1" id="KW-0378">Hydrolase</keyword>
<protein>
    <submittedName>
        <fullName evidence="1">Cysteine protease ATG4</fullName>
    </submittedName>
</protein>
<keyword evidence="2" id="KW-1185">Reference proteome</keyword>
<gene>
    <name evidence="1" type="ORF">LOK49_LG14G00099</name>
</gene>
<organism evidence="1 2">
    <name type="scientific">Camellia lanceoleosa</name>
    <dbReference type="NCBI Taxonomy" id="1840588"/>
    <lineage>
        <taxon>Eukaryota</taxon>
        <taxon>Viridiplantae</taxon>
        <taxon>Streptophyta</taxon>
        <taxon>Embryophyta</taxon>
        <taxon>Tracheophyta</taxon>
        <taxon>Spermatophyta</taxon>
        <taxon>Magnoliopsida</taxon>
        <taxon>eudicotyledons</taxon>
        <taxon>Gunneridae</taxon>
        <taxon>Pentapetalae</taxon>
        <taxon>asterids</taxon>
        <taxon>Ericales</taxon>
        <taxon>Theaceae</taxon>
        <taxon>Camellia</taxon>
    </lineage>
</organism>
<comment type="caution">
    <text evidence="1">The sequence shown here is derived from an EMBL/GenBank/DDBJ whole genome shotgun (WGS) entry which is preliminary data.</text>
</comment>
<dbReference type="Proteomes" id="UP001060215">
    <property type="component" value="Chromosome 15"/>
</dbReference>
<reference evidence="1 2" key="1">
    <citation type="journal article" date="2022" name="Plant J.">
        <title>Chromosome-level genome of Camellia lanceoleosa provides a valuable resource for understanding genome evolution and self-incompatibility.</title>
        <authorList>
            <person name="Gong W."/>
            <person name="Xiao S."/>
            <person name="Wang L."/>
            <person name="Liao Z."/>
            <person name="Chang Y."/>
            <person name="Mo W."/>
            <person name="Hu G."/>
            <person name="Li W."/>
            <person name="Zhao G."/>
            <person name="Zhu H."/>
            <person name="Hu X."/>
            <person name="Ji K."/>
            <person name="Xiang X."/>
            <person name="Song Q."/>
            <person name="Yuan D."/>
            <person name="Jin S."/>
            <person name="Zhang L."/>
        </authorList>
    </citation>
    <scope>NUCLEOTIDE SEQUENCE [LARGE SCALE GENOMIC DNA]</scope>
    <source>
        <strain evidence="1">SQ_2022a</strain>
    </source>
</reference>
<evidence type="ECO:0000313" key="1">
    <source>
        <dbReference type="EMBL" id="KAI7985162.1"/>
    </source>
</evidence>
<accession>A0ACC0F9Y7</accession>
<sequence length="156" mass="17340">MNGGSMRRIQERVLGLYKTSISSSTSDIWHLGLWYKISQEDSSSDLAISDGLAAFVEDFSSRILLTYCKGFVAIGDSKYTSDVNWGCMLRSSQMLVAQALIVHQLGRSWRKTSHKRGREVELQLSASKIGGSPNMFPGVPMFIASGLRVRFLKVVM</sequence>
<evidence type="ECO:0000313" key="2">
    <source>
        <dbReference type="Proteomes" id="UP001060215"/>
    </source>
</evidence>
<keyword evidence="1" id="KW-0645">Protease</keyword>
<proteinExistence type="predicted"/>
<dbReference type="EMBL" id="CM045772">
    <property type="protein sequence ID" value="KAI7985162.1"/>
    <property type="molecule type" value="Genomic_DNA"/>
</dbReference>
<name>A0ACC0F9Y7_9ERIC</name>